<dbReference type="Proteomes" id="UP000442535">
    <property type="component" value="Unassembled WGS sequence"/>
</dbReference>
<organism evidence="7 8">
    <name type="scientific">Mobiluncus porci</name>
    <dbReference type="NCBI Taxonomy" id="2652278"/>
    <lineage>
        <taxon>Bacteria</taxon>
        <taxon>Bacillati</taxon>
        <taxon>Actinomycetota</taxon>
        <taxon>Actinomycetes</taxon>
        <taxon>Actinomycetales</taxon>
        <taxon>Actinomycetaceae</taxon>
        <taxon>Mobiluncus</taxon>
    </lineage>
</organism>
<feature type="transmembrane region" description="Helical" evidence="6">
    <location>
        <begin position="308"/>
        <end position="329"/>
    </location>
</feature>
<sequence>MDATGCWLTIKQIPIFRASRKPIGRPRVILGFMTNPPPNNAGNPLPPDNSTPAWHDFVNRHPLARDALTLIGGTGAAQAITLLAYLFLARIYDDTAFGMLALVLSIGTLLTTVAAARYEPAIMLPEEDREAKTLVAACIKLLGWFSLAVFVIAALAFFLAHSSAPVFAPLLWMLAFVVLSGALTSVWTYWLNRKGRYRAISLNRVQSSSVSALAPIFFGLAGWTSAFALVLGRLLGMITGALGLAWRARDSRFSFEEDRGSQRQILRKYRKMPLLNAPAAIADAVRINGINIMLGWYFSAAVLGQFSLAWQIVQAPLALINGALAQVYFRELSRTKPGGMRLAVGRITGRSLLIGLLPFGLLAGLSWWLFPFLFGSNWGLAGTIAQILTPWLYLNLATSPISTVFIVTGRQGVALPFALVFMAVPLGLIFLSSVVNWSILVTIGAVSAAMAAMLVVYIFLALWVAAGFDRGQTAVGE</sequence>
<keyword evidence="3 6" id="KW-0812">Transmembrane</keyword>
<feature type="transmembrane region" description="Helical" evidence="6">
    <location>
        <begin position="414"/>
        <end position="431"/>
    </location>
</feature>
<keyword evidence="2" id="KW-1003">Cell membrane</keyword>
<dbReference type="AlphaFoldDB" id="A0A7K0K3I1"/>
<dbReference type="PANTHER" id="PTHR30250">
    <property type="entry name" value="PST FAMILY PREDICTED COLANIC ACID TRANSPORTER"/>
    <property type="match status" value="1"/>
</dbReference>
<evidence type="ECO:0000313" key="7">
    <source>
        <dbReference type="EMBL" id="MST50042.1"/>
    </source>
</evidence>
<evidence type="ECO:0000313" key="8">
    <source>
        <dbReference type="Proteomes" id="UP000442535"/>
    </source>
</evidence>
<evidence type="ECO:0000256" key="2">
    <source>
        <dbReference type="ARBA" id="ARBA00022475"/>
    </source>
</evidence>
<comment type="caution">
    <text evidence="7">The sequence shown here is derived from an EMBL/GenBank/DDBJ whole genome shotgun (WGS) entry which is preliminary data.</text>
</comment>
<name>A0A7K0K3I1_9ACTO</name>
<evidence type="ECO:0000256" key="5">
    <source>
        <dbReference type="ARBA" id="ARBA00023136"/>
    </source>
</evidence>
<reference evidence="7 8" key="1">
    <citation type="submission" date="2019-08" db="EMBL/GenBank/DDBJ databases">
        <title>In-depth cultivation of the pig gut microbiome towards novel bacterial diversity and tailored functional studies.</title>
        <authorList>
            <person name="Wylensek D."/>
            <person name="Hitch T.C.A."/>
            <person name="Clavel T."/>
        </authorList>
    </citation>
    <scope>NUCLEOTIDE SEQUENCE [LARGE SCALE GENOMIC DNA]</scope>
    <source>
        <strain evidence="7 8">RF-GAM-744-WT-7</strain>
    </source>
</reference>
<evidence type="ECO:0000256" key="1">
    <source>
        <dbReference type="ARBA" id="ARBA00004651"/>
    </source>
</evidence>
<dbReference type="EMBL" id="VUMY01000012">
    <property type="protein sequence ID" value="MST50042.1"/>
    <property type="molecule type" value="Genomic_DNA"/>
</dbReference>
<proteinExistence type="predicted"/>
<dbReference type="PANTHER" id="PTHR30250:SF28">
    <property type="entry name" value="POLYSACCHARIDE BIOSYNTHESIS PROTEIN"/>
    <property type="match status" value="1"/>
</dbReference>
<protein>
    <submittedName>
        <fullName evidence="7">Oligosaccharide flippase family protein</fullName>
    </submittedName>
</protein>
<dbReference type="InterPro" id="IPR050833">
    <property type="entry name" value="Poly_Biosynth_Transport"/>
</dbReference>
<keyword evidence="4 6" id="KW-1133">Transmembrane helix</keyword>
<evidence type="ECO:0000256" key="3">
    <source>
        <dbReference type="ARBA" id="ARBA00022692"/>
    </source>
</evidence>
<feature type="transmembrane region" description="Helical" evidence="6">
    <location>
        <begin position="390"/>
        <end position="407"/>
    </location>
</feature>
<feature type="transmembrane region" description="Helical" evidence="6">
    <location>
        <begin position="166"/>
        <end position="190"/>
    </location>
</feature>
<dbReference type="Pfam" id="PF13440">
    <property type="entry name" value="Polysacc_synt_3"/>
    <property type="match status" value="1"/>
</dbReference>
<gene>
    <name evidence="7" type="ORF">FYJ63_07315</name>
</gene>
<dbReference type="GO" id="GO:0005886">
    <property type="term" value="C:plasma membrane"/>
    <property type="evidence" value="ECO:0007669"/>
    <property type="project" value="UniProtKB-SubCell"/>
</dbReference>
<feature type="transmembrane region" description="Helical" evidence="6">
    <location>
        <begin position="274"/>
        <end position="296"/>
    </location>
</feature>
<feature type="transmembrane region" description="Helical" evidence="6">
    <location>
        <begin position="67"/>
        <end position="89"/>
    </location>
</feature>
<accession>A0A7K0K3I1</accession>
<feature type="transmembrane region" description="Helical" evidence="6">
    <location>
        <begin position="95"/>
        <end position="116"/>
    </location>
</feature>
<evidence type="ECO:0000256" key="6">
    <source>
        <dbReference type="SAM" id="Phobius"/>
    </source>
</evidence>
<keyword evidence="8" id="KW-1185">Reference proteome</keyword>
<comment type="subcellular location">
    <subcellularLocation>
        <location evidence="1">Cell membrane</location>
        <topology evidence="1">Multi-pass membrane protein</topology>
    </subcellularLocation>
</comment>
<feature type="transmembrane region" description="Helical" evidence="6">
    <location>
        <begin position="350"/>
        <end position="370"/>
    </location>
</feature>
<feature type="transmembrane region" description="Helical" evidence="6">
    <location>
        <begin position="437"/>
        <end position="464"/>
    </location>
</feature>
<keyword evidence="5 6" id="KW-0472">Membrane</keyword>
<feature type="transmembrane region" description="Helical" evidence="6">
    <location>
        <begin position="137"/>
        <end position="160"/>
    </location>
</feature>
<evidence type="ECO:0000256" key="4">
    <source>
        <dbReference type="ARBA" id="ARBA00022989"/>
    </source>
</evidence>